<proteinExistence type="predicted"/>
<dbReference type="Proteomes" id="UP000567179">
    <property type="component" value="Unassembled WGS sequence"/>
</dbReference>
<dbReference type="EMBL" id="JAACJJ010000002">
    <property type="protein sequence ID" value="KAF5329333.1"/>
    <property type="molecule type" value="Genomic_DNA"/>
</dbReference>
<keyword evidence="2" id="KW-1185">Reference proteome</keyword>
<sequence>MPVISTAHKMLSTEGYHTLGEALSRGQLSARYTLTGKNADIPPEILCLIFEHISADILSVTQDFFDSPTTRDLNGVNNTALKGMYLTFPRNLALVCTYWREITRALPNLWTNIVAFIGAEIPYDYKNIKWLFNMSQNLPLTVMILAAETNTERNEEADLRYILRQLQPHLDRIKGIYISTCVFPSALMVQQVLHGPAPILSDIVLQPPRKPMVRYPNPDAVGLTTFRPNVKHLHLSGIDFESSVVRNFLATLKSVTSITIDEYEDRRNARIAIYLPSCLSCLTHLPKLTSLKFRAVDFKIFSRYYGSNRLSTVKKLVFEDMEPDQMLNVWRAIADLNYVPVLVLRSCWVNPIIRRFESASLIVEDLMDDGREEIMRFLHTWNGTRLEMRDCPQFDNVALDILAERVPEYGVDPTISGYGRGMCCEKLNVLVLDRCAVTAAKVREVIQRRIERRPDAEVGIEDVWVRSHCGEVISEELRDWFMVWTKRFTWLPN</sequence>
<evidence type="ECO:0000313" key="2">
    <source>
        <dbReference type="Proteomes" id="UP000567179"/>
    </source>
</evidence>
<dbReference type="OrthoDB" id="3001771at2759"/>
<comment type="caution">
    <text evidence="1">The sequence shown here is derived from an EMBL/GenBank/DDBJ whole genome shotgun (WGS) entry which is preliminary data.</text>
</comment>
<protein>
    <recommendedName>
        <fullName evidence="3">F-box domain-containing protein</fullName>
    </recommendedName>
</protein>
<dbReference type="AlphaFoldDB" id="A0A8H5BVK9"/>
<reference evidence="1 2" key="1">
    <citation type="journal article" date="2020" name="ISME J.">
        <title>Uncovering the hidden diversity of litter-decomposition mechanisms in mushroom-forming fungi.</title>
        <authorList>
            <person name="Floudas D."/>
            <person name="Bentzer J."/>
            <person name="Ahren D."/>
            <person name="Johansson T."/>
            <person name="Persson P."/>
            <person name="Tunlid A."/>
        </authorList>
    </citation>
    <scope>NUCLEOTIDE SEQUENCE [LARGE SCALE GENOMIC DNA]</scope>
    <source>
        <strain evidence="1 2">CBS 101986</strain>
    </source>
</reference>
<organism evidence="1 2">
    <name type="scientific">Psilocybe cf. subviscida</name>
    <dbReference type="NCBI Taxonomy" id="2480587"/>
    <lineage>
        <taxon>Eukaryota</taxon>
        <taxon>Fungi</taxon>
        <taxon>Dikarya</taxon>
        <taxon>Basidiomycota</taxon>
        <taxon>Agaricomycotina</taxon>
        <taxon>Agaricomycetes</taxon>
        <taxon>Agaricomycetidae</taxon>
        <taxon>Agaricales</taxon>
        <taxon>Agaricineae</taxon>
        <taxon>Strophariaceae</taxon>
        <taxon>Psilocybe</taxon>
    </lineage>
</organism>
<evidence type="ECO:0000313" key="1">
    <source>
        <dbReference type="EMBL" id="KAF5329333.1"/>
    </source>
</evidence>
<evidence type="ECO:0008006" key="3">
    <source>
        <dbReference type="Google" id="ProtNLM"/>
    </source>
</evidence>
<accession>A0A8H5BVK9</accession>
<gene>
    <name evidence="1" type="ORF">D9619_009477</name>
</gene>
<name>A0A8H5BVK9_9AGAR</name>